<dbReference type="RefSeq" id="WP_097153997.1">
    <property type="nucleotide sequence ID" value="NZ_OBEL01000002.1"/>
</dbReference>
<sequence length="396" mass="43403">MSSDLETKATQSPLVPRLLALTASLIVLGAVVIYLDSAQDTIDVETEESMVNTLPVSVTMVTPKRHTIRVEAFASVTPRWQADITSAVSGRVIEVSMKALAGERVIEGTRLIRIEPSRYEVELTASELAVKQAELALWQAENARLLAKKQFQRDGRTPPNDLALKIPQFEIAKASLRQANARLNAAKQQLADTIITAPFSGFVTNRTISPGQSVSVGDKLLKLVDDSVFELVIQLGTRDWALLAHPLKGQQADILNSRGDVVAHARIREAAGFLDEKTRQHKIFLTIKATENAHILSGDFLKISLPGAAIENAISLPESARTQEGYVWFVDDQSRLYRTSPEILFRSNEQIIIKSPSLPKGQEKSVVTTPLASFLPGQEVRPLVSKQEKSGDGETN</sequence>
<dbReference type="Proteomes" id="UP000219439">
    <property type="component" value="Unassembled WGS sequence"/>
</dbReference>
<dbReference type="InterPro" id="IPR058625">
    <property type="entry name" value="MdtA-like_BSH"/>
</dbReference>
<evidence type="ECO:0000256" key="2">
    <source>
        <dbReference type="SAM" id="Coils"/>
    </source>
</evidence>
<organism evidence="5 6">
    <name type="scientific">Cohaesibacter gelatinilyticus</name>
    <dbReference type="NCBI Taxonomy" id="372072"/>
    <lineage>
        <taxon>Bacteria</taxon>
        <taxon>Pseudomonadati</taxon>
        <taxon>Pseudomonadota</taxon>
        <taxon>Alphaproteobacteria</taxon>
        <taxon>Hyphomicrobiales</taxon>
        <taxon>Cohaesibacteraceae</taxon>
    </lineage>
</organism>
<gene>
    <name evidence="5" type="ORF">SAMN06265368_2758</name>
</gene>
<evidence type="ECO:0000313" key="5">
    <source>
        <dbReference type="EMBL" id="SNZ19668.1"/>
    </source>
</evidence>
<keyword evidence="3" id="KW-1133">Transmembrane helix</keyword>
<dbReference type="OrthoDB" id="7811737at2"/>
<evidence type="ECO:0000256" key="1">
    <source>
        <dbReference type="ARBA" id="ARBA00009477"/>
    </source>
</evidence>
<dbReference type="Pfam" id="PF25917">
    <property type="entry name" value="BSH_RND"/>
    <property type="match status" value="1"/>
</dbReference>
<dbReference type="PANTHER" id="PTHR30469">
    <property type="entry name" value="MULTIDRUG RESISTANCE PROTEIN MDTA"/>
    <property type="match status" value="1"/>
</dbReference>
<dbReference type="GO" id="GO:0015562">
    <property type="term" value="F:efflux transmembrane transporter activity"/>
    <property type="evidence" value="ECO:0007669"/>
    <property type="project" value="TreeGrafter"/>
</dbReference>
<dbReference type="NCBIfam" id="TIGR01730">
    <property type="entry name" value="RND_mfp"/>
    <property type="match status" value="1"/>
</dbReference>
<reference evidence="5 6" key="1">
    <citation type="submission" date="2017-09" db="EMBL/GenBank/DDBJ databases">
        <authorList>
            <person name="Ehlers B."/>
            <person name="Leendertz F.H."/>
        </authorList>
    </citation>
    <scope>NUCLEOTIDE SEQUENCE [LARGE SCALE GENOMIC DNA]</scope>
    <source>
        <strain evidence="5 6">DSM 18289</strain>
    </source>
</reference>
<keyword evidence="3" id="KW-0812">Transmembrane</keyword>
<dbReference type="Gene3D" id="2.40.50.100">
    <property type="match status" value="1"/>
</dbReference>
<dbReference type="AlphaFoldDB" id="A0A285PDZ5"/>
<dbReference type="GO" id="GO:1990281">
    <property type="term" value="C:efflux pump complex"/>
    <property type="evidence" value="ECO:0007669"/>
    <property type="project" value="TreeGrafter"/>
</dbReference>
<evidence type="ECO:0000259" key="4">
    <source>
        <dbReference type="Pfam" id="PF25917"/>
    </source>
</evidence>
<dbReference type="PANTHER" id="PTHR30469:SF12">
    <property type="entry name" value="MULTIDRUG RESISTANCE PROTEIN MDTA"/>
    <property type="match status" value="1"/>
</dbReference>
<proteinExistence type="inferred from homology"/>
<keyword evidence="3" id="KW-0472">Membrane</keyword>
<dbReference type="Gene3D" id="1.10.287.470">
    <property type="entry name" value="Helix hairpin bin"/>
    <property type="match status" value="1"/>
</dbReference>
<dbReference type="SUPFAM" id="SSF111369">
    <property type="entry name" value="HlyD-like secretion proteins"/>
    <property type="match status" value="1"/>
</dbReference>
<accession>A0A285PDZ5</accession>
<feature type="domain" description="Multidrug resistance protein MdtA-like barrel-sandwich hybrid" evidence="4">
    <location>
        <begin position="81"/>
        <end position="222"/>
    </location>
</feature>
<evidence type="ECO:0000256" key="3">
    <source>
        <dbReference type="SAM" id="Phobius"/>
    </source>
</evidence>
<keyword evidence="2" id="KW-0175">Coiled coil</keyword>
<feature type="transmembrane region" description="Helical" evidence="3">
    <location>
        <begin position="18"/>
        <end position="35"/>
    </location>
</feature>
<keyword evidence="6" id="KW-1185">Reference proteome</keyword>
<evidence type="ECO:0000313" key="6">
    <source>
        <dbReference type="Proteomes" id="UP000219439"/>
    </source>
</evidence>
<dbReference type="EMBL" id="OBEL01000002">
    <property type="protein sequence ID" value="SNZ19668.1"/>
    <property type="molecule type" value="Genomic_DNA"/>
</dbReference>
<comment type="similarity">
    <text evidence="1">Belongs to the membrane fusion protein (MFP) (TC 8.A.1) family.</text>
</comment>
<protein>
    <submittedName>
        <fullName evidence="5">RND family efflux transporter, MFP subunit</fullName>
    </submittedName>
</protein>
<dbReference type="InterPro" id="IPR006143">
    <property type="entry name" value="RND_pump_MFP"/>
</dbReference>
<name>A0A285PDZ5_9HYPH</name>
<feature type="coiled-coil region" evidence="2">
    <location>
        <begin position="169"/>
        <end position="196"/>
    </location>
</feature>
<dbReference type="Gene3D" id="2.40.30.170">
    <property type="match status" value="1"/>
</dbReference>